<sequence>MGCEFGGLLLSLLDAARAENWARPEGELVDRDAELHEKLDWNRLAGRRMARTRAMLLSKEDRFHRVLLSLSIEPLRHVHSCFLKHAHTAPDDASWPLLLNELWPPASRNVAAMEHLATLLGGESSRLVLLFALSQNETVAQWVENCPEEAKRARSTFLLVAASLHRRYECNVCRWPFKLFALADGRRVGEHTEICRQFFSTRTCCLPAGFAREIRQAVEQQNFIEHVGRWRWFFLLTSVILKMSIASVERRHATHRQAANPGMPFYMFSADSVLAEARQQLTAVVRTQDERMLASHVQLVSSGSPSRPVDFHKLQRLVRGSIEADLGGRL</sequence>
<organism evidence="2 3">
    <name type="scientific">Symbiodinium pilosum</name>
    <name type="common">Dinoflagellate</name>
    <dbReference type="NCBI Taxonomy" id="2952"/>
    <lineage>
        <taxon>Eukaryota</taxon>
        <taxon>Sar</taxon>
        <taxon>Alveolata</taxon>
        <taxon>Dinophyceae</taxon>
        <taxon>Suessiales</taxon>
        <taxon>Symbiodiniaceae</taxon>
        <taxon>Symbiodinium</taxon>
    </lineage>
</organism>
<dbReference type="OrthoDB" id="418752at2759"/>
<proteinExistence type="predicted"/>
<dbReference type="Proteomes" id="UP000649617">
    <property type="component" value="Unassembled WGS sequence"/>
</dbReference>
<dbReference type="AlphaFoldDB" id="A0A812M103"/>
<gene>
    <name evidence="2" type="ORF">SPIL2461_LOCUS4988</name>
</gene>
<dbReference type="EMBL" id="CAJNIZ010006905">
    <property type="protein sequence ID" value="CAE7253524.1"/>
    <property type="molecule type" value="Genomic_DNA"/>
</dbReference>
<evidence type="ECO:0000256" key="1">
    <source>
        <dbReference type="SAM" id="SignalP"/>
    </source>
</evidence>
<evidence type="ECO:0000313" key="2">
    <source>
        <dbReference type="EMBL" id="CAE7253524.1"/>
    </source>
</evidence>
<name>A0A812M103_SYMPI</name>
<feature type="chain" id="PRO_5032870171" evidence="1">
    <location>
        <begin position="19"/>
        <end position="330"/>
    </location>
</feature>
<protein>
    <submittedName>
        <fullName evidence="2">Uncharacterized protein</fullName>
    </submittedName>
</protein>
<feature type="signal peptide" evidence="1">
    <location>
        <begin position="1"/>
        <end position="18"/>
    </location>
</feature>
<evidence type="ECO:0000313" key="3">
    <source>
        <dbReference type="Proteomes" id="UP000649617"/>
    </source>
</evidence>
<keyword evidence="3" id="KW-1185">Reference proteome</keyword>
<keyword evidence="1" id="KW-0732">Signal</keyword>
<accession>A0A812M103</accession>
<reference evidence="2" key="1">
    <citation type="submission" date="2021-02" db="EMBL/GenBank/DDBJ databases">
        <authorList>
            <person name="Dougan E. K."/>
            <person name="Rhodes N."/>
            <person name="Thang M."/>
            <person name="Chan C."/>
        </authorList>
    </citation>
    <scope>NUCLEOTIDE SEQUENCE</scope>
</reference>
<comment type="caution">
    <text evidence="2">The sequence shown here is derived from an EMBL/GenBank/DDBJ whole genome shotgun (WGS) entry which is preliminary data.</text>
</comment>